<dbReference type="Gene3D" id="1.10.10.10">
    <property type="entry name" value="Winged helix-like DNA-binding domain superfamily/Winged helix DNA-binding domain"/>
    <property type="match status" value="1"/>
</dbReference>
<dbReference type="GO" id="GO:0003700">
    <property type="term" value="F:DNA-binding transcription factor activity"/>
    <property type="evidence" value="ECO:0007669"/>
    <property type="project" value="InterPro"/>
</dbReference>
<proteinExistence type="predicted"/>
<dbReference type="Pfam" id="PF01047">
    <property type="entry name" value="MarR"/>
    <property type="match status" value="1"/>
</dbReference>
<keyword evidence="2" id="KW-0238">DNA-binding</keyword>
<dbReference type="PROSITE" id="PS50995">
    <property type="entry name" value="HTH_MARR_2"/>
    <property type="match status" value="1"/>
</dbReference>
<evidence type="ECO:0000259" key="1">
    <source>
        <dbReference type="PROSITE" id="PS50995"/>
    </source>
</evidence>
<gene>
    <name evidence="2" type="ORF">SAMN05444586_100462</name>
</gene>
<dbReference type="PANTHER" id="PTHR33164:SF43">
    <property type="entry name" value="HTH-TYPE TRANSCRIPTIONAL REPRESSOR YETL"/>
    <property type="match status" value="1"/>
</dbReference>
<dbReference type="InterPro" id="IPR039422">
    <property type="entry name" value="MarR/SlyA-like"/>
</dbReference>
<dbReference type="GO" id="GO:0003677">
    <property type="term" value="F:DNA binding"/>
    <property type="evidence" value="ECO:0007669"/>
    <property type="project" value="UniProtKB-KW"/>
</dbReference>
<dbReference type="PANTHER" id="PTHR33164">
    <property type="entry name" value="TRANSCRIPTIONAL REGULATOR, MARR FAMILY"/>
    <property type="match status" value="1"/>
</dbReference>
<dbReference type="Proteomes" id="UP000182827">
    <property type="component" value="Unassembled WGS sequence"/>
</dbReference>
<evidence type="ECO:0000313" key="3">
    <source>
        <dbReference type="Proteomes" id="UP000182827"/>
    </source>
</evidence>
<dbReference type="SMART" id="SM00347">
    <property type="entry name" value="HTH_MARR"/>
    <property type="match status" value="1"/>
</dbReference>
<feature type="domain" description="HTH marR-type" evidence="1">
    <location>
        <begin position="1"/>
        <end position="121"/>
    </location>
</feature>
<sequence>MRELSRHYDTELSHVGLKTTQYALLNTVYKVGTIRPTELSNMMRLDNSTLTRNIQVMVSHGFLALEKGQDERSREISITDLGREKRNEAYVYWENAQQKMNHLMGLDKVQALHALINEALIALDTDK</sequence>
<organism evidence="2 3">
    <name type="scientific">Acinetobacter bohemicus</name>
    <dbReference type="NCBI Taxonomy" id="1435036"/>
    <lineage>
        <taxon>Bacteria</taxon>
        <taxon>Pseudomonadati</taxon>
        <taxon>Pseudomonadota</taxon>
        <taxon>Gammaproteobacteria</taxon>
        <taxon>Moraxellales</taxon>
        <taxon>Moraxellaceae</taxon>
        <taxon>Acinetobacter</taxon>
    </lineage>
</organism>
<dbReference type="AlphaFoldDB" id="A0A1I6QHW0"/>
<reference evidence="3" key="1">
    <citation type="submission" date="2016-10" db="EMBL/GenBank/DDBJ databases">
        <authorList>
            <person name="Varghese N."/>
            <person name="Submissions S."/>
        </authorList>
    </citation>
    <scope>NUCLEOTIDE SEQUENCE [LARGE SCALE GENOMIC DNA]</scope>
    <source>
        <strain evidence="3">ANC 5076</strain>
    </source>
</reference>
<keyword evidence="3" id="KW-1185">Reference proteome</keyword>
<protein>
    <submittedName>
        <fullName evidence="2">DNA-binding transcriptional regulator, MarR family</fullName>
    </submittedName>
</protein>
<dbReference type="InterPro" id="IPR036388">
    <property type="entry name" value="WH-like_DNA-bd_sf"/>
</dbReference>
<dbReference type="GO" id="GO:0006950">
    <property type="term" value="P:response to stress"/>
    <property type="evidence" value="ECO:0007669"/>
    <property type="project" value="TreeGrafter"/>
</dbReference>
<evidence type="ECO:0000313" key="2">
    <source>
        <dbReference type="EMBL" id="SFS52014.1"/>
    </source>
</evidence>
<name>A0A1I6QHW0_9GAMM</name>
<dbReference type="SUPFAM" id="SSF46785">
    <property type="entry name" value="Winged helix' DNA-binding domain"/>
    <property type="match status" value="1"/>
</dbReference>
<dbReference type="InterPro" id="IPR000835">
    <property type="entry name" value="HTH_MarR-typ"/>
</dbReference>
<dbReference type="EMBL" id="FOZU01000004">
    <property type="protein sequence ID" value="SFS52014.1"/>
    <property type="molecule type" value="Genomic_DNA"/>
</dbReference>
<accession>A0A1I6QHW0</accession>
<dbReference type="InterPro" id="IPR036390">
    <property type="entry name" value="WH_DNA-bd_sf"/>
</dbReference>